<reference evidence="2 3" key="1">
    <citation type="submission" date="2019-07" db="EMBL/GenBank/DDBJ databases">
        <title>Draft genome of Corynebacterium godavarianum and other related strains.</title>
        <authorList>
            <person name="Bernier A.-M."/>
            <person name="Bernard K."/>
        </authorList>
    </citation>
    <scope>NUCLEOTIDE SEQUENCE [LARGE SCALE GENOMIC DNA]</scope>
    <source>
        <strain evidence="2 3">LMG 29598</strain>
    </source>
</reference>
<gene>
    <name evidence="2" type="ORF">FPH17_03995</name>
</gene>
<feature type="region of interest" description="Disordered" evidence="1">
    <location>
        <begin position="49"/>
        <end position="78"/>
    </location>
</feature>
<protein>
    <submittedName>
        <fullName evidence="2">Uncharacterized protein</fullName>
    </submittedName>
</protein>
<sequence>MQVHSHPTQQHRFRITVTTVKTIQGKPISEDQVDTWGTEAENGYEIEFLLSRGRKPRDTKHSIRPEGSNSARTPDSAF</sequence>
<accession>A0ABY3E793</accession>
<evidence type="ECO:0000313" key="2">
    <source>
        <dbReference type="EMBL" id="TSJ75560.1"/>
    </source>
</evidence>
<organism evidence="2 3">
    <name type="scientific">Corynebacterium godavarianum</name>
    <dbReference type="NCBI Taxonomy" id="2054421"/>
    <lineage>
        <taxon>Bacteria</taxon>
        <taxon>Bacillati</taxon>
        <taxon>Actinomycetota</taxon>
        <taxon>Actinomycetes</taxon>
        <taxon>Mycobacteriales</taxon>
        <taxon>Corynebacteriaceae</taxon>
        <taxon>Corynebacterium</taxon>
    </lineage>
</organism>
<name>A0ABY3E793_9CORY</name>
<dbReference type="Proteomes" id="UP000320747">
    <property type="component" value="Unassembled WGS sequence"/>
</dbReference>
<evidence type="ECO:0000313" key="3">
    <source>
        <dbReference type="Proteomes" id="UP000320747"/>
    </source>
</evidence>
<feature type="compositionally biased region" description="Polar residues" evidence="1">
    <location>
        <begin position="67"/>
        <end position="78"/>
    </location>
</feature>
<comment type="caution">
    <text evidence="2">The sequence shown here is derived from an EMBL/GenBank/DDBJ whole genome shotgun (WGS) entry which is preliminary data.</text>
</comment>
<dbReference type="EMBL" id="VMHH01000002">
    <property type="protein sequence ID" value="TSJ75560.1"/>
    <property type="molecule type" value="Genomic_DNA"/>
</dbReference>
<keyword evidence="3" id="KW-1185">Reference proteome</keyword>
<proteinExistence type="predicted"/>
<evidence type="ECO:0000256" key="1">
    <source>
        <dbReference type="SAM" id="MobiDB-lite"/>
    </source>
</evidence>